<comment type="catalytic activity">
    <reaction evidence="10">
        <text>L-threonyl-[protein] + ATP = O-phospho-L-threonyl-[protein] + ADP + H(+)</text>
        <dbReference type="Rhea" id="RHEA:46608"/>
        <dbReference type="Rhea" id="RHEA-COMP:11060"/>
        <dbReference type="Rhea" id="RHEA-COMP:11605"/>
        <dbReference type="ChEBI" id="CHEBI:15378"/>
        <dbReference type="ChEBI" id="CHEBI:30013"/>
        <dbReference type="ChEBI" id="CHEBI:30616"/>
        <dbReference type="ChEBI" id="CHEBI:61977"/>
        <dbReference type="ChEBI" id="CHEBI:456216"/>
        <dbReference type="EC" id="2.7.11.1"/>
    </reaction>
</comment>
<evidence type="ECO:0000256" key="5">
    <source>
        <dbReference type="ARBA" id="ARBA00022741"/>
    </source>
</evidence>
<feature type="domain" description="FAT" evidence="12">
    <location>
        <begin position="1801"/>
        <end position="2412"/>
    </location>
</feature>
<dbReference type="SUPFAM" id="SSF48371">
    <property type="entry name" value="ARM repeat"/>
    <property type="match status" value="2"/>
</dbReference>
<dbReference type="InterPro" id="IPR000403">
    <property type="entry name" value="PI3/4_kinase_cat_dom"/>
</dbReference>
<feature type="domain" description="FATC" evidence="13">
    <location>
        <begin position="2838"/>
        <end position="2870"/>
    </location>
</feature>
<sequence>MATGQLFDTVEKLQSCPVLKRKEYLRKIRDWLETDSNHISLDEKSIQTGSSVTWQNLFQECHNVYQEALNDVGCKESSIKAALREEARKLVSLVGACANRDKDLPYLDFEKACQMCMGAASKETTKECREMYVKLLHNKLVALNGYRVKFTTEICIKIVDFCVDLFPSAVAILKCELLHILEICIILGSKQTLVAVHLKNKLQFFENILEYSDEFPSKQHFAELALRTNLALASELALEYRFALCKIGETILPTGLNLIKNDMTVFIKYCLLQMALHHPGGAEKDSSNFFASDLEIWNDILVSIFHMVQTELRNLFKTVVRGRNSRNQEVEVGNDLLNLAVEVYKQIFSLDDQDTNLQMNVTMSASASAGPSAKRTKIEVGIPMLIDQLKSAKRSEEISVRLNVISFYLKKYGSTLSQGDYFSLLQFLSETQALGRTNAVLRQLCNCCRSLLQGYPLQKLDATEAEAVKSLWLKVWDMAIRSAGLNQCIEGSNDLLQALLRSNFASELNTSSLLGLYTRNTIHLNCHSLRTLVTLTTNCFVPDLLKSINEVANCSSQNLGGESQNWKLVLAWLLPSKEDEDERSMRAYTKLPPQLLAEALIRCMCKNRITLKTSSQLDISDVNASSFQNIHNTYNPSSGVKMEMPEKETSFVPRPQFFESGPAIVTTMLSKRFKEVSSEMKRDETTQLTMDPSQEQFVQSVHQAMISAAVLTHLLNADLLDVEEFPEFPTVHEMKRLLNYNIPSSFERLMEVKKNEPPLEQIVVLEKLYSEDNHKLVANLIRESTPDYFLQKLFSQCNFKVTKRIAVEHFSEIHSHVESTTNYCPYPITGTLTRPEETMVVFTKVFASFCFHSKIDYTNRIEGFSLNILNMCYELKQNSRSLANMQRILLTLKIASQVASNLNEEHANYIMECLRELTILHRNYADIVIPILDILQDMLEYLNRKNGKTHRSFAQSIVKGFKVLVEKKKTFGRLVRMKLIQCMKKWISLDPTQTWAMLKDEPVALAMLDFVKDELHEVRMSTISHLQEIFRPDAPDWSAHQVLEWRATVFSKLSTLINELFNALDSNSVEKDELRNLGISGLSCLGVAVAHCPEQRNAAIYSLFELIKLQHINPDLVQKTVNTLNDSLSISEGGNVLEPCLASILLKWSSNYDVLDFPSFLFGFSSIGEFAESHQERIVTTLVVLKDKKNLKALARLLSKPEKDIVKESKVLLLFTCLPYMALKDNLSQDVLIKLENCFTVLRECFNEEEIDTILDTRYWERQLGVSFVDLPSTDELSLDHNTFKEIMHWIQQKLPDSSIPVMAFVARSHPSHCQSIMQGLARRVFKAPTKEDRLLRFLQYSSLVLEMCSFVSSGLLGKTSAFFVRDVVHVLLNVIDESTNAKHVSLSAAACHCLRALCVECCTSHSDLLKCQLPTIINALVKVVKKTQKRPVAAKALEIMEYLVIEQGSLLKEAIWRLEQFPQLPEFYKIQAAYEQILTLYVDDHLESAIKSFLAAREAANESRVEGLQLLCTKLSTEKTQLQILYDELKVTSNASNSTLFVLVRSLVKLISNHDKEIALYAAACLGELGPGQLMSIVLADQNRCKHSQKPLILLYQRKLELLLKYIVDPDIDVCCHASELLHLVLQSPTGKSALELLSQPDYLFPFQSDSQEDKTPLQINDVKFLSTLDDVEIWCPSAPCSHSQWIVNLTSSILLSFSFSRKYTRLLQQLCEAKEQFADALLPPLLLLVLVNDKECGDLVVVQMNEFFARHFMNRDMNPKNFARQIMGNKSSIKCMLNVVQFLRENSVAGKLSELNYLHVSQAANYCSAFFSCIYYGELWGLEKKIARNGKLRSIEEVCDSSPDGKALHANLVQTYTSIADPDAIYGCGMSRLLDRDSQIHYYEHCKRWDKVLLLNDLSSTNSNAAGMLQGMMPALHHLGLQNLLKTNLDLQDRPKMRAAQLECCWRLGNWEQPTPMDLGQLEDVPFEIAQYSALKSLVICDFDGVKESISLGKGAVIRKLQQSNLESTQNIYGAMSQLQMLQEIEDALDSRLAVKTMDGVLLKWEMQDKKSTYRFEHYEPVLSQRLCLMKTLLQLDFNAGHSSMDENSISRATAELLLKLSATARAEKCFHVSERALLEMSEMKSICEALRCRHLLEKANNFWDQGDAIFAKQILIQLIRKLKTLSKEKNQFDLSALKTTYALALKTFGNWLVETGSENPRVIIDEYLSAAVKIFEEDGGQQLMPVSEKVSAFRTLANFADIEYQRVVKYMNSPHFKSKVEHMNKSAMSVAALGNAKNTGDKDFKIAVKVNEVQSNNDKNEIDATDAERKEFLKLAMDYYIKCLALSDERISTVFRVINLWLENKDEVSEKLDFSKVPSYKFIPLVPQLTPHLKPSSDHFQRKIGALIMRLAEEHAHHTLPNILALKFASLDHQFDDSVKQSPNESRSVEAENLIKKLKTKPKLQQIIKQLEAVTNAVVELAYFSKEEWRQMTANKIPKELKITKIQTFDKIQVATCSLPVQKSGNYRPCGILRYETQFQLVGGIHAPKKIMCLSMDGSKHVQLCKGLDDLHLDAVMQQVFTIMNDMFLRNPNTSNRKLSVRTYNVCPLSQRSGLIEWCKNTIPIGSYLTEAHPRYNKDDAPPIECRKNMSQCEGNLQNRARRLRVYEEICSKIRPVFFNFFLERFLLPAVWFEKRLAYTRSVATSSMIGYILGLGDRHVQNILVDTTTAEVIHIDFGIAFEQALVLRIPELVPFRLSRDIESGFGISGTAGVFQKSCEAAMQVLRDNQKTILTILQVLLYNPMYVWTISLSQNQNDRSGMKGERMDRSADKANQLAERALLRLQQKLMGTEEGMANSVEGQVSRLIQTARDPQNLGLMFCGWQPYL</sequence>
<dbReference type="EC" id="2.7.11.1" evidence="2"/>
<dbReference type="InterPro" id="IPR003151">
    <property type="entry name" value="PIK-rel_kinase_FAT"/>
</dbReference>
<evidence type="ECO:0000256" key="7">
    <source>
        <dbReference type="ARBA" id="ARBA00022777"/>
    </source>
</evidence>
<evidence type="ECO:0000256" key="2">
    <source>
        <dbReference type="ARBA" id="ARBA00012513"/>
    </source>
</evidence>
<dbReference type="Pfam" id="PF02259">
    <property type="entry name" value="FAT"/>
    <property type="match status" value="1"/>
</dbReference>
<keyword evidence="6" id="KW-0227">DNA damage</keyword>
<keyword evidence="8" id="KW-0067">ATP-binding</keyword>
<evidence type="ECO:0000313" key="15">
    <source>
        <dbReference type="Proteomes" id="UP000494165"/>
    </source>
</evidence>
<keyword evidence="5" id="KW-0547">Nucleotide-binding</keyword>
<keyword evidence="3" id="KW-0723">Serine/threonine-protein kinase</keyword>
<dbReference type="PROSITE" id="PS51189">
    <property type="entry name" value="FAT"/>
    <property type="match status" value="1"/>
</dbReference>
<evidence type="ECO:0000256" key="8">
    <source>
        <dbReference type="ARBA" id="ARBA00022840"/>
    </source>
</evidence>
<dbReference type="PANTHER" id="PTHR37079:SF4">
    <property type="entry name" value="SERINE_THREONINE-PROTEIN KINASE ATM"/>
    <property type="match status" value="1"/>
</dbReference>
<dbReference type="InterPro" id="IPR018936">
    <property type="entry name" value="PI3/4_kinase_CS"/>
</dbReference>
<dbReference type="GO" id="GO:0005634">
    <property type="term" value="C:nucleus"/>
    <property type="evidence" value="ECO:0007669"/>
    <property type="project" value="UniProtKB-SubCell"/>
</dbReference>
<feature type="domain" description="PI3K/PI4K catalytic" evidence="11">
    <location>
        <begin position="2518"/>
        <end position="2832"/>
    </location>
</feature>
<accession>A0A8S1CAC0</accession>
<evidence type="ECO:0000256" key="9">
    <source>
        <dbReference type="ARBA" id="ARBA00023242"/>
    </source>
</evidence>
<protein>
    <recommendedName>
        <fullName evidence="2">non-specific serine/threonine protein kinase</fullName>
        <ecNumber evidence="2">2.7.11.1</ecNumber>
    </recommendedName>
</protein>
<dbReference type="InterPro" id="IPR036940">
    <property type="entry name" value="PI3/4_kinase_cat_sf"/>
</dbReference>
<dbReference type="InterPro" id="IPR044107">
    <property type="entry name" value="PIKKc_ATM"/>
</dbReference>
<dbReference type="PROSITE" id="PS00916">
    <property type="entry name" value="PI3_4_KINASE_2"/>
    <property type="match status" value="1"/>
</dbReference>
<evidence type="ECO:0000256" key="4">
    <source>
        <dbReference type="ARBA" id="ARBA00022679"/>
    </source>
</evidence>
<evidence type="ECO:0000256" key="3">
    <source>
        <dbReference type="ARBA" id="ARBA00022527"/>
    </source>
</evidence>
<keyword evidence="7" id="KW-0418">Kinase</keyword>
<dbReference type="PROSITE" id="PS50290">
    <property type="entry name" value="PI3_4_KINASE_3"/>
    <property type="match status" value="1"/>
</dbReference>
<evidence type="ECO:0000313" key="14">
    <source>
        <dbReference type="EMBL" id="CAB3364945.1"/>
    </source>
</evidence>
<evidence type="ECO:0000259" key="11">
    <source>
        <dbReference type="PROSITE" id="PS50290"/>
    </source>
</evidence>
<gene>
    <name evidence="14" type="ORF">CLODIP_2_CD12481</name>
</gene>
<dbReference type="SUPFAM" id="SSF56112">
    <property type="entry name" value="Protein kinase-like (PK-like)"/>
    <property type="match status" value="1"/>
</dbReference>
<evidence type="ECO:0000256" key="6">
    <source>
        <dbReference type="ARBA" id="ARBA00022763"/>
    </source>
</evidence>
<dbReference type="GO" id="GO:0005524">
    <property type="term" value="F:ATP binding"/>
    <property type="evidence" value="ECO:0007669"/>
    <property type="project" value="UniProtKB-KW"/>
</dbReference>
<dbReference type="GO" id="GO:0004674">
    <property type="term" value="F:protein serine/threonine kinase activity"/>
    <property type="evidence" value="ECO:0007669"/>
    <property type="project" value="UniProtKB-KW"/>
</dbReference>
<comment type="caution">
    <text evidence="14">The sequence shown here is derived from an EMBL/GenBank/DDBJ whole genome shotgun (WGS) entry which is preliminary data.</text>
</comment>
<name>A0A8S1CAC0_9INSE</name>
<evidence type="ECO:0000256" key="1">
    <source>
        <dbReference type="ARBA" id="ARBA00004123"/>
    </source>
</evidence>
<dbReference type="Gene3D" id="3.30.1010.10">
    <property type="entry name" value="Phosphatidylinositol 3-kinase Catalytic Subunit, Chain A, domain 4"/>
    <property type="match status" value="1"/>
</dbReference>
<dbReference type="GO" id="GO:0006281">
    <property type="term" value="P:DNA repair"/>
    <property type="evidence" value="ECO:0007669"/>
    <property type="project" value="InterPro"/>
</dbReference>
<evidence type="ECO:0000259" key="13">
    <source>
        <dbReference type="PROSITE" id="PS51190"/>
    </source>
</evidence>
<dbReference type="InterPro" id="IPR011009">
    <property type="entry name" value="Kinase-like_dom_sf"/>
</dbReference>
<dbReference type="PROSITE" id="PS51190">
    <property type="entry name" value="FATC"/>
    <property type="match status" value="1"/>
</dbReference>
<dbReference type="Pfam" id="PF00454">
    <property type="entry name" value="PI3_PI4_kinase"/>
    <property type="match status" value="1"/>
</dbReference>
<dbReference type="CDD" id="cd05171">
    <property type="entry name" value="PIKKc_ATM"/>
    <property type="match status" value="1"/>
</dbReference>
<dbReference type="SMART" id="SM01343">
    <property type="entry name" value="FATC"/>
    <property type="match status" value="1"/>
</dbReference>
<reference evidence="14 15" key="1">
    <citation type="submission" date="2020-04" db="EMBL/GenBank/DDBJ databases">
        <authorList>
            <person name="Alioto T."/>
            <person name="Alioto T."/>
            <person name="Gomez Garrido J."/>
        </authorList>
    </citation>
    <scope>NUCLEOTIDE SEQUENCE [LARGE SCALE GENOMIC DNA]</scope>
</reference>
<dbReference type="OrthoDB" id="381190at2759"/>
<evidence type="ECO:0000256" key="10">
    <source>
        <dbReference type="ARBA" id="ARBA00047899"/>
    </source>
</evidence>
<dbReference type="EMBL" id="CADEPI010000018">
    <property type="protein sequence ID" value="CAB3364945.1"/>
    <property type="molecule type" value="Genomic_DNA"/>
</dbReference>
<dbReference type="Gene3D" id="1.10.1070.11">
    <property type="entry name" value="Phosphatidylinositol 3-/4-kinase, catalytic domain"/>
    <property type="match status" value="1"/>
</dbReference>
<comment type="subcellular location">
    <subcellularLocation>
        <location evidence="1">Nucleus</location>
    </subcellularLocation>
</comment>
<dbReference type="Pfam" id="PF02260">
    <property type="entry name" value="FATC"/>
    <property type="match status" value="1"/>
</dbReference>
<keyword evidence="9" id="KW-0539">Nucleus</keyword>
<proteinExistence type="predicted"/>
<organism evidence="14 15">
    <name type="scientific">Cloeon dipterum</name>
    <dbReference type="NCBI Taxonomy" id="197152"/>
    <lineage>
        <taxon>Eukaryota</taxon>
        <taxon>Metazoa</taxon>
        <taxon>Ecdysozoa</taxon>
        <taxon>Arthropoda</taxon>
        <taxon>Hexapoda</taxon>
        <taxon>Insecta</taxon>
        <taxon>Pterygota</taxon>
        <taxon>Palaeoptera</taxon>
        <taxon>Ephemeroptera</taxon>
        <taxon>Pisciforma</taxon>
        <taxon>Baetidae</taxon>
        <taxon>Cloeon</taxon>
    </lineage>
</organism>
<dbReference type="InterPro" id="IPR038980">
    <property type="entry name" value="ATM_plant"/>
</dbReference>
<dbReference type="InterPro" id="IPR014009">
    <property type="entry name" value="PIK_FAT"/>
</dbReference>
<dbReference type="InterPro" id="IPR003152">
    <property type="entry name" value="FATC_dom"/>
</dbReference>
<dbReference type="Proteomes" id="UP000494165">
    <property type="component" value="Unassembled WGS sequence"/>
</dbReference>
<keyword evidence="4" id="KW-0808">Transferase</keyword>
<dbReference type="InterPro" id="IPR016024">
    <property type="entry name" value="ARM-type_fold"/>
</dbReference>
<evidence type="ECO:0000259" key="12">
    <source>
        <dbReference type="PROSITE" id="PS51189"/>
    </source>
</evidence>
<dbReference type="SMART" id="SM00146">
    <property type="entry name" value="PI3Kc"/>
    <property type="match status" value="1"/>
</dbReference>
<keyword evidence="15" id="KW-1185">Reference proteome</keyword>
<dbReference type="PANTHER" id="PTHR37079">
    <property type="entry name" value="SERINE/THREONINE-PROTEIN KINASE ATM"/>
    <property type="match status" value="1"/>
</dbReference>